<keyword evidence="8 9" id="KW-0472">Membrane</keyword>
<dbReference type="PANTHER" id="PTHR43553:SF24">
    <property type="entry name" value="ENERGY-COUPLING FACTOR TRANSPORTER ATP-BINDING PROTEIN ECFA1"/>
    <property type="match status" value="1"/>
</dbReference>
<comment type="function">
    <text evidence="9">Part of an ABC transporter complex. Responsible for energy coupling to the transport system.</text>
</comment>
<dbReference type="EMBL" id="BJYZ01000002">
    <property type="protein sequence ID" value="GEO36572.1"/>
    <property type="molecule type" value="Genomic_DNA"/>
</dbReference>
<evidence type="ECO:0000313" key="12">
    <source>
        <dbReference type="Proteomes" id="UP000321523"/>
    </source>
</evidence>
<evidence type="ECO:0000256" key="4">
    <source>
        <dbReference type="ARBA" id="ARBA00022475"/>
    </source>
</evidence>
<dbReference type="AlphaFoldDB" id="A0A512DJC1"/>
<name>A0A512DJC1_9PROT</name>
<evidence type="ECO:0000256" key="6">
    <source>
        <dbReference type="ARBA" id="ARBA00022840"/>
    </source>
</evidence>
<dbReference type="Pfam" id="PF00005">
    <property type="entry name" value="ABC_tran"/>
    <property type="match status" value="1"/>
</dbReference>
<comment type="similarity">
    <text evidence="2 9">Belongs to the ABC transporter superfamily.</text>
</comment>
<evidence type="ECO:0000259" key="10">
    <source>
        <dbReference type="PROSITE" id="PS50893"/>
    </source>
</evidence>
<dbReference type="Proteomes" id="UP000321523">
    <property type="component" value="Unassembled WGS sequence"/>
</dbReference>
<dbReference type="InterPro" id="IPR003439">
    <property type="entry name" value="ABC_transporter-like_ATP-bd"/>
</dbReference>
<keyword evidence="5 9" id="KW-0547">Nucleotide-binding</keyword>
<dbReference type="InterPro" id="IPR050095">
    <property type="entry name" value="ECF_ABC_transporter_ATP-bd"/>
</dbReference>
<accession>A0A512DJC1</accession>
<dbReference type="InterPro" id="IPR005876">
    <property type="entry name" value="Co_trans_ATP-bd"/>
</dbReference>
<reference evidence="11 12" key="1">
    <citation type="submission" date="2019-07" db="EMBL/GenBank/DDBJ databases">
        <title>Whole genome shotgun sequence of Skermanella aerolata NBRC 106429.</title>
        <authorList>
            <person name="Hosoyama A."/>
            <person name="Uohara A."/>
            <person name="Ohji S."/>
            <person name="Ichikawa N."/>
        </authorList>
    </citation>
    <scope>NUCLEOTIDE SEQUENCE [LARGE SCALE GENOMIC DNA]</scope>
    <source>
        <strain evidence="11 12">NBRC 106429</strain>
    </source>
</reference>
<dbReference type="GO" id="GO:0016887">
    <property type="term" value="F:ATP hydrolysis activity"/>
    <property type="evidence" value="ECO:0007669"/>
    <property type="project" value="InterPro"/>
</dbReference>
<dbReference type="GO" id="GO:0043190">
    <property type="term" value="C:ATP-binding cassette (ABC) transporter complex"/>
    <property type="evidence" value="ECO:0007669"/>
    <property type="project" value="TreeGrafter"/>
</dbReference>
<evidence type="ECO:0000256" key="7">
    <source>
        <dbReference type="ARBA" id="ARBA00022967"/>
    </source>
</evidence>
<dbReference type="GO" id="GO:0005524">
    <property type="term" value="F:ATP binding"/>
    <property type="evidence" value="ECO:0007669"/>
    <property type="project" value="UniProtKB-UniRule"/>
</dbReference>
<evidence type="ECO:0000256" key="5">
    <source>
        <dbReference type="ARBA" id="ARBA00022741"/>
    </source>
</evidence>
<dbReference type="PROSITE" id="PS50893">
    <property type="entry name" value="ABC_TRANSPORTER_2"/>
    <property type="match status" value="1"/>
</dbReference>
<dbReference type="GO" id="GO:0006824">
    <property type="term" value="P:cobalt ion transport"/>
    <property type="evidence" value="ECO:0007669"/>
    <property type="project" value="InterPro"/>
</dbReference>
<dbReference type="OrthoDB" id="9782163at2"/>
<comment type="caution">
    <text evidence="11">The sequence shown here is derived from an EMBL/GenBank/DDBJ whole genome shotgun (WGS) entry which is preliminary data.</text>
</comment>
<dbReference type="InterPro" id="IPR027417">
    <property type="entry name" value="P-loop_NTPase"/>
</dbReference>
<proteinExistence type="inferred from homology"/>
<evidence type="ECO:0000313" key="11">
    <source>
        <dbReference type="EMBL" id="GEO36572.1"/>
    </source>
</evidence>
<dbReference type="PROSITE" id="PS00211">
    <property type="entry name" value="ABC_TRANSPORTER_1"/>
    <property type="match status" value="1"/>
</dbReference>
<keyword evidence="6 9" id="KW-0067">ATP-binding</keyword>
<feature type="domain" description="ABC transporter" evidence="10">
    <location>
        <begin position="6"/>
        <end position="241"/>
    </location>
</feature>
<gene>
    <name evidence="11" type="ORF">SAE02_07200</name>
</gene>
<keyword evidence="4 9" id="KW-1003">Cell membrane</keyword>
<evidence type="ECO:0000256" key="8">
    <source>
        <dbReference type="ARBA" id="ARBA00023136"/>
    </source>
</evidence>
<dbReference type="FunFam" id="3.40.50.300:FF:000224">
    <property type="entry name" value="Energy-coupling factor transporter ATP-binding protein EcfA"/>
    <property type="match status" value="1"/>
</dbReference>
<comment type="subcellular location">
    <subcellularLocation>
        <location evidence="1 9">Cell membrane</location>
        <topology evidence="1 9">Peripheral membrane protein</topology>
    </subcellularLocation>
</comment>
<dbReference type="RefSeq" id="WP_044425340.1">
    <property type="nucleotide sequence ID" value="NZ_BJYZ01000002.1"/>
</dbReference>
<dbReference type="InterPro" id="IPR017871">
    <property type="entry name" value="ABC_transporter-like_CS"/>
</dbReference>
<dbReference type="SUPFAM" id="SSF52540">
    <property type="entry name" value="P-loop containing nucleoside triphosphate hydrolases"/>
    <property type="match status" value="1"/>
</dbReference>
<keyword evidence="12" id="KW-1185">Reference proteome</keyword>
<keyword evidence="7" id="KW-1278">Translocase</keyword>
<dbReference type="Gene3D" id="3.40.50.300">
    <property type="entry name" value="P-loop containing nucleotide triphosphate hydrolases"/>
    <property type="match status" value="1"/>
</dbReference>
<dbReference type="CDD" id="cd03225">
    <property type="entry name" value="ABC_cobalt_CbiO_domain1"/>
    <property type="match status" value="1"/>
</dbReference>
<evidence type="ECO:0000256" key="1">
    <source>
        <dbReference type="ARBA" id="ARBA00004202"/>
    </source>
</evidence>
<dbReference type="GO" id="GO:0042626">
    <property type="term" value="F:ATPase-coupled transmembrane transporter activity"/>
    <property type="evidence" value="ECO:0007669"/>
    <property type="project" value="TreeGrafter"/>
</dbReference>
<dbReference type="InterPro" id="IPR015856">
    <property type="entry name" value="ABC_transpr_CbiO/EcfA_su"/>
</dbReference>
<keyword evidence="3 9" id="KW-0813">Transport</keyword>
<sequence>MDGLVLAAEAVRYDYPGGVEALRGIDLTVRRGRNLALLGPNGCGKTTLFLHLNGTLKPRGGRLLLGGAPGRYDRAGLRDWRSRVGLVLQDPDDQIFAATVERDVAFGPLNLGLGPTEVRERVGGALDALGISSLAARPTHMLSFGQKRRVAIAGALAMRPEVLLLDEPTAGLDADGVTRLMAALESVAALGTTLVLSTHDVDLAYAWAAEVAVFDNGLTVAQGPAADVLADSGTLAKARLQAPVLADLSRAMGLPQPWPRTRADMIAAVARVAANSGDGLAVR</sequence>
<protein>
    <recommendedName>
        <fullName evidence="9">ABC transporter ATP-binding protein</fullName>
    </recommendedName>
</protein>
<dbReference type="SMART" id="SM00382">
    <property type="entry name" value="AAA"/>
    <property type="match status" value="1"/>
</dbReference>
<evidence type="ECO:0000256" key="9">
    <source>
        <dbReference type="RuleBase" id="RU364103"/>
    </source>
</evidence>
<organism evidence="11 12">
    <name type="scientific">Skermanella aerolata</name>
    <dbReference type="NCBI Taxonomy" id="393310"/>
    <lineage>
        <taxon>Bacteria</taxon>
        <taxon>Pseudomonadati</taxon>
        <taxon>Pseudomonadota</taxon>
        <taxon>Alphaproteobacteria</taxon>
        <taxon>Rhodospirillales</taxon>
        <taxon>Azospirillaceae</taxon>
        <taxon>Skermanella</taxon>
    </lineage>
</organism>
<dbReference type="NCBIfam" id="TIGR01166">
    <property type="entry name" value="cbiO"/>
    <property type="match status" value="1"/>
</dbReference>
<evidence type="ECO:0000256" key="2">
    <source>
        <dbReference type="ARBA" id="ARBA00005417"/>
    </source>
</evidence>
<dbReference type="PANTHER" id="PTHR43553">
    <property type="entry name" value="HEAVY METAL TRANSPORTER"/>
    <property type="match status" value="1"/>
</dbReference>
<evidence type="ECO:0000256" key="3">
    <source>
        <dbReference type="ARBA" id="ARBA00022448"/>
    </source>
</evidence>
<dbReference type="InterPro" id="IPR003593">
    <property type="entry name" value="AAA+_ATPase"/>
</dbReference>